<reference evidence="2" key="2">
    <citation type="journal article" date="2023" name="Infect Dis Poverty">
        <title>Chromosome-scale genome of the human blood fluke Schistosoma mekongi and its implications for public health.</title>
        <authorList>
            <person name="Zhou M."/>
            <person name="Xu L."/>
            <person name="Xu D."/>
            <person name="Chen W."/>
            <person name="Khan J."/>
            <person name="Hu Y."/>
            <person name="Huang H."/>
            <person name="Wei H."/>
            <person name="Zhang Y."/>
            <person name="Chusongsang P."/>
            <person name="Tanasarnprasert K."/>
            <person name="Hu X."/>
            <person name="Limpanont Y."/>
            <person name="Lv Z."/>
        </authorList>
    </citation>
    <scope>NUCLEOTIDE SEQUENCE</scope>
    <source>
        <strain evidence="2">LV_2022a</strain>
    </source>
</reference>
<dbReference type="Pfam" id="PF00078">
    <property type="entry name" value="RVT_1"/>
    <property type="match status" value="1"/>
</dbReference>
<protein>
    <recommendedName>
        <fullName evidence="1">Reverse transcriptase domain-containing protein</fullName>
    </recommendedName>
</protein>
<keyword evidence="3" id="KW-1185">Reference proteome</keyword>
<dbReference type="InterPro" id="IPR000477">
    <property type="entry name" value="RT_dom"/>
</dbReference>
<dbReference type="CDD" id="cd01650">
    <property type="entry name" value="RT_nLTR_like"/>
    <property type="match status" value="1"/>
</dbReference>
<comment type="caution">
    <text evidence="2">The sequence shown here is derived from an EMBL/GenBank/DDBJ whole genome shotgun (WGS) entry which is preliminary data.</text>
</comment>
<evidence type="ECO:0000313" key="2">
    <source>
        <dbReference type="EMBL" id="KAK4472216.1"/>
    </source>
</evidence>
<gene>
    <name evidence="2" type="ORF">MN116_000521</name>
</gene>
<reference evidence="2" key="1">
    <citation type="submission" date="2022-04" db="EMBL/GenBank/DDBJ databases">
        <authorList>
            <person name="Xu L."/>
            <person name="Lv Z."/>
        </authorList>
    </citation>
    <scope>NUCLEOTIDE SEQUENCE</scope>
    <source>
        <strain evidence="2">LV_2022a</strain>
    </source>
</reference>
<dbReference type="SUPFAM" id="SSF56672">
    <property type="entry name" value="DNA/RNA polymerases"/>
    <property type="match status" value="1"/>
</dbReference>
<sequence>MTFNQVKEVHRLKAINEELSAMHSSSKVQNLVRLFNKRLKPSRNSDTPCILRDGLMITNHNIITNLFSDFFANRGIPQYDNEVDIINSATSHMESVTFTYDNICKSINSLRTSSSYGVDGIASIYFKLGGPNLPLILLKLFDLSLTTGSYPNRWKTSYVCPRYKSGDRTNLHNYRPINITPVISRIMEKIVCDQMSDYLLSEKLIFNSQHGFLKTRSCMTCHFEFFNLVFTKRSLGHLVLVLYLDISKAFDMVNHKLLVGKLSSYGIRNPLLAWLNSFLSNRHQIVKINSTLSKPEPVTSGVIQGSVLGPLLFIAYINDICKCFSMGRPFLYADDLKIVYSFPPQEFAHTFSGVTTELNKVAVWCSKWKLDLNASKCGWICFGDKRLNFDLSINSSKLSRLQSVVDLGLRYSYNLSFTEQVNMQTSKSHRLLGCILRNFYSNDSRILLYKVCVRPLLEYCTFILSNVSIRDKLRLESVQRRFTLRILEADRTLDYKT</sequence>
<feature type="domain" description="Reverse transcriptase" evidence="1">
    <location>
        <begin position="143"/>
        <end position="393"/>
    </location>
</feature>
<evidence type="ECO:0000259" key="1">
    <source>
        <dbReference type="PROSITE" id="PS50878"/>
    </source>
</evidence>
<dbReference type="AlphaFoldDB" id="A0AAE1ZDV7"/>
<name>A0AAE1ZDV7_SCHME</name>
<dbReference type="PANTHER" id="PTHR33332">
    <property type="entry name" value="REVERSE TRANSCRIPTASE DOMAIN-CONTAINING PROTEIN"/>
    <property type="match status" value="1"/>
</dbReference>
<accession>A0AAE1ZDV7</accession>
<proteinExistence type="predicted"/>
<evidence type="ECO:0000313" key="3">
    <source>
        <dbReference type="Proteomes" id="UP001292079"/>
    </source>
</evidence>
<dbReference type="EMBL" id="JALJAT010000002">
    <property type="protein sequence ID" value="KAK4472216.1"/>
    <property type="molecule type" value="Genomic_DNA"/>
</dbReference>
<organism evidence="2 3">
    <name type="scientific">Schistosoma mekongi</name>
    <name type="common">Parasitic worm</name>
    <dbReference type="NCBI Taxonomy" id="38744"/>
    <lineage>
        <taxon>Eukaryota</taxon>
        <taxon>Metazoa</taxon>
        <taxon>Spiralia</taxon>
        <taxon>Lophotrochozoa</taxon>
        <taxon>Platyhelminthes</taxon>
        <taxon>Trematoda</taxon>
        <taxon>Digenea</taxon>
        <taxon>Strigeidida</taxon>
        <taxon>Schistosomatoidea</taxon>
        <taxon>Schistosomatidae</taxon>
        <taxon>Schistosoma</taxon>
    </lineage>
</organism>
<dbReference type="PROSITE" id="PS50878">
    <property type="entry name" value="RT_POL"/>
    <property type="match status" value="1"/>
</dbReference>
<dbReference type="InterPro" id="IPR043502">
    <property type="entry name" value="DNA/RNA_pol_sf"/>
</dbReference>
<dbReference type="Proteomes" id="UP001292079">
    <property type="component" value="Unassembled WGS sequence"/>
</dbReference>